<evidence type="ECO:0000256" key="1">
    <source>
        <dbReference type="SAM" id="MobiDB-lite"/>
    </source>
</evidence>
<evidence type="ECO:0000313" key="3">
    <source>
        <dbReference type="Proteomes" id="UP000034616"/>
    </source>
</evidence>
<dbReference type="AlphaFoldDB" id="A0A0G0UCF4"/>
<accession>A0A0G0UCF4</accession>
<feature type="compositionally biased region" description="Basic and acidic residues" evidence="1">
    <location>
        <begin position="14"/>
        <end position="29"/>
    </location>
</feature>
<dbReference type="Proteomes" id="UP000034616">
    <property type="component" value="Unassembled WGS sequence"/>
</dbReference>
<reference evidence="2 3" key="1">
    <citation type="journal article" date="2015" name="Nature">
        <title>rRNA introns, odd ribosomes, and small enigmatic genomes across a large radiation of phyla.</title>
        <authorList>
            <person name="Brown C.T."/>
            <person name="Hug L.A."/>
            <person name="Thomas B.C."/>
            <person name="Sharon I."/>
            <person name="Castelle C.J."/>
            <person name="Singh A."/>
            <person name="Wilkins M.J."/>
            <person name="Williams K.H."/>
            <person name="Banfield J.F."/>
        </authorList>
    </citation>
    <scope>NUCLEOTIDE SEQUENCE [LARGE SCALE GENOMIC DNA]</scope>
</reference>
<protein>
    <submittedName>
        <fullName evidence="2">Uncharacterized protein</fullName>
    </submittedName>
</protein>
<name>A0A0G0UCF4_9BACT</name>
<sequence>MEHQKSHSSLESTNKSEQEKKEQEIRDVMQDILANANSKKEAENQIQVELRKKGYSVLGPMLIWDETTKFRSALVTVRSHPGNGFQIEATYQAYK</sequence>
<gene>
    <name evidence="2" type="ORF">UU35_C0010G0001</name>
</gene>
<organism evidence="2 3">
    <name type="scientific">Candidatus Uhrbacteria bacterium GW2011_GWC2_41_11</name>
    <dbReference type="NCBI Taxonomy" id="1618985"/>
    <lineage>
        <taxon>Bacteria</taxon>
        <taxon>Candidatus Uhriibacteriota</taxon>
    </lineage>
</organism>
<proteinExistence type="predicted"/>
<comment type="caution">
    <text evidence="2">The sequence shown here is derived from an EMBL/GenBank/DDBJ whole genome shotgun (WGS) entry which is preliminary data.</text>
</comment>
<evidence type="ECO:0000313" key="2">
    <source>
        <dbReference type="EMBL" id="KKR86623.1"/>
    </source>
</evidence>
<feature type="region of interest" description="Disordered" evidence="1">
    <location>
        <begin position="1"/>
        <end position="44"/>
    </location>
</feature>
<dbReference type="EMBL" id="LCAH01000010">
    <property type="protein sequence ID" value="KKR86623.1"/>
    <property type="molecule type" value="Genomic_DNA"/>
</dbReference>